<dbReference type="Pfam" id="PF02365">
    <property type="entry name" value="NAM"/>
    <property type="match status" value="2"/>
</dbReference>
<comment type="caution">
    <text evidence="6">The sequence shown here is derived from an EMBL/GenBank/DDBJ whole genome shotgun (WGS) entry which is preliminary data.</text>
</comment>
<keyword evidence="7" id="KW-1185">Reference proteome</keyword>
<proteinExistence type="predicted"/>
<dbReference type="PANTHER" id="PTHR31124">
    <property type="entry name" value="APICAL MERISTEM FORMATION PROTEIN-RELATED-RELATED"/>
    <property type="match status" value="1"/>
</dbReference>
<organism evidence="6 7">
    <name type="scientific">Brassica rapa subsp. trilocularis</name>
    <dbReference type="NCBI Taxonomy" id="1813537"/>
    <lineage>
        <taxon>Eukaryota</taxon>
        <taxon>Viridiplantae</taxon>
        <taxon>Streptophyta</taxon>
        <taxon>Embryophyta</taxon>
        <taxon>Tracheophyta</taxon>
        <taxon>Spermatophyta</taxon>
        <taxon>Magnoliopsida</taxon>
        <taxon>eudicotyledons</taxon>
        <taxon>Gunneridae</taxon>
        <taxon>Pentapetalae</taxon>
        <taxon>rosids</taxon>
        <taxon>malvids</taxon>
        <taxon>Brassicales</taxon>
        <taxon>Brassicaceae</taxon>
        <taxon>Brassiceae</taxon>
        <taxon>Brassica</taxon>
    </lineage>
</organism>
<evidence type="ECO:0000256" key="1">
    <source>
        <dbReference type="ARBA" id="ARBA00023015"/>
    </source>
</evidence>
<dbReference type="PROSITE" id="PS51005">
    <property type="entry name" value="NAC"/>
    <property type="match status" value="2"/>
</dbReference>
<feature type="domain" description="NAC" evidence="5">
    <location>
        <begin position="31"/>
        <end position="175"/>
    </location>
</feature>
<dbReference type="InterPro" id="IPR003441">
    <property type="entry name" value="NAC-dom"/>
</dbReference>
<evidence type="ECO:0000256" key="2">
    <source>
        <dbReference type="ARBA" id="ARBA00023125"/>
    </source>
</evidence>
<gene>
    <name evidence="6" type="primary">A09p029910.1_BraROA</name>
    <name evidence="6" type="ORF">IGI04_035235</name>
</gene>
<protein>
    <recommendedName>
        <fullName evidence="5">NAC domain-containing protein</fullName>
    </recommendedName>
</protein>
<keyword evidence="4" id="KW-0539">Nucleus</keyword>
<evidence type="ECO:0000313" key="7">
    <source>
        <dbReference type="Proteomes" id="UP000823674"/>
    </source>
</evidence>
<keyword evidence="3" id="KW-0804">Transcription</keyword>
<reference evidence="6 7" key="1">
    <citation type="submission" date="2021-03" db="EMBL/GenBank/DDBJ databases">
        <authorList>
            <person name="King G.J."/>
            <person name="Bancroft I."/>
            <person name="Baten A."/>
            <person name="Bloomfield J."/>
            <person name="Borpatragohain P."/>
            <person name="He Z."/>
            <person name="Irish N."/>
            <person name="Irwin J."/>
            <person name="Liu K."/>
            <person name="Mauleon R.P."/>
            <person name="Moore J."/>
            <person name="Morris R."/>
            <person name="Ostergaard L."/>
            <person name="Wang B."/>
            <person name="Wells R."/>
        </authorList>
    </citation>
    <scope>NUCLEOTIDE SEQUENCE [LARGE SCALE GENOMIC DNA]</scope>
    <source>
        <strain evidence="6">R-o-18</strain>
        <tissue evidence="6">Leaf</tissue>
    </source>
</reference>
<dbReference type="SUPFAM" id="SSF101941">
    <property type="entry name" value="NAC domain"/>
    <property type="match status" value="2"/>
</dbReference>
<dbReference type="Proteomes" id="UP000823674">
    <property type="component" value="Chromosome A09"/>
</dbReference>
<accession>A0ABQ7LCY7</accession>
<evidence type="ECO:0000256" key="3">
    <source>
        <dbReference type="ARBA" id="ARBA00023163"/>
    </source>
</evidence>
<dbReference type="EMBL" id="JADBGQ010000008">
    <property type="protein sequence ID" value="KAG5383765.1"/>
    <property type="molecule type" value="Genomic_DNA"/>
</dbReference>
<feature type="domain" description="NAC" evidence="5">
    <location>
        <begin position="206"/>
        <end position="361"/>
    </location>
</feature>
<evidence type="ECO:0000256" key="4">
    <source>
        <dbReference type="ARBA" id="ARBA00023242"/>
    </source>
</evidence>
<dbReference type="PANTHER" id="PTHR31124:SF8">
    <property type="entry name" value="NAC DOMAIN-CONTAINING PROTEIN"/>
    <property type="match status" value="1"/>
</dbReference>
<evidence type="ECO:0000259" key="5">
    <source>
        <dbReference type="PROSITE" id="PS51005"/>
    </source>
</evidence>
<sequence>MEDQSIISQEDMEDQSIISQEDMGDDYSILSQEENQIEPEDEIMVSYYLKMMINNRKSWPDHFLRDEEANVYNLNPWSSFSAPNSDHYSIFVKRRTDSCGKTDGSASGCWRIMARDKLIKCEETGRILGFKKILKFCENNKKRSKEEEEIIWVMEEYRLVDKWKQDQVICTIRELLQHEVTTLLAKHLSFLPKWIRPFSRKHLMPMWDLCVPDPPRDEIISYHLKMCVDVRNDWPSHFLPSEQVYGVAPWMIVDPDQSSVDLQEGPYFFVNRTASSGRTDGCDGGCWRIMRRDRVITSKRNKVLGFKRLFKFCVKGEAEPVYKFWADEKYKVNELKVTWVMDEYRLAKKKEQVLMKRYKDPFEAAIEEEHDESSLDSPVSDGSDDDVGLLRQVKKLKISEDMEVDLTKTPANDREKKVAKMHAIIHRGSNESI</sequence>
<dbReference type="Gene3D" id="2.170.150.80">
    <property type="entry name" value="NAC domain"/>
    <property type="match status" value="2"/>
</dbReference>
<evidence type="ECO:0000313" key="6">
    <source>
        <dbReference type="EMBL" id="KAG5383765.1"/>
    </source>
</evidence>
<name>A0ABQ7LCY7_BRACM</name>
<keyword evidence="2" id="KW-0238">DNA-binding</keyword>
<dbReference type="InterPro" id="IPR036093">
    <property type="entry name" value="NAC_dom_sf"/>
</dbReference>
<keyword evidence="1" id="KW-0805">Transcription regulation</keyword>